<keyword evidence="4" id="KW-1133">Transmembrane helix</keyword>
<keyword evidence="6" id="KW-0012">Acyltransferase</keyword>
<reference evidence="8" key="1">
    <citation type="submission" date="2016-11" db="UniProtKB">
        <authorList>
            <consortium name="WormBaseParasite"/>
        </authorList>
    </citation>
    <scope>IDENTIFICATION</scope>
</reference>
<protein>
    <submittedName>
        <fullName evidence="8">Lysophospholipid acyltransferase 1</fullName>
    </submittedName>
</protein>
<evidence type="ECO:0000256" key="3">
    <source>
        <dbReference type="ARBA" id="ARBA00022692"/>
    </source>
</evidence>
<dbReference type="OrthoDB" id="286734at2759"/>
<evidence type="ECO:0000256" key="2">
    <source>
        <dbReference type="ARBA" id="ARBA00022679"/>
    </source>
</evidence>
<dbReference type="GO" id="GO:0016020">
    <property type="term" value="C:membrane"/>
    <property type="evidence" value="ECO:0007669"/>
    <property type="project" value="UniProtKB-SubCell"/>
</dbReference>
<evidence type="ECO:0000256" key="6">
    <source>
        <dbReference type="ARBA" id="ARBA00023315"/>
    </source>
</evidence>
<name>A0A1I8HAD0_9PLAT</name>
<proteinExistence type="predicted"/>
<keyword evidence="5" id="KW-0472">Membrane</keyword>
<dbReference type="Proteomes" id="UP000095280">
    <property type="component" value="Unplaced"/>
</dbReference>
<comment type="subcellular location">
    <subcellularLocation>
        <location evidence="1">Membrane</location>
        <topology evidence="1">Multi-pass membrane protein</topology>
    </subcellularLocation>
</comment>
<evidence type="ECO:0000256" key="5">
    <source>
        <dbReference type="ARBA" id="ARBA00023136"/>
    </source>
</evidence>
<dbReference type="STRING" id="282301.A0A1I8HAD0"/>
<sequence length="508" mass="58052">MSDFYSGSYLLSPFVLYTGLTVDKLNFIVCQLVAIALGRPFQKYFVAEPGSSNMARYAVSFVVGCLLCLFCFGHQILHVLFQGTVCLLIMLYADRRYARFAACIFAIAYLSACHLMRQFYDYGGYTLDITGPLMISTQRLSTLAFNIHDGIVVKAMEEADRKKKTDDQTEQQESDKSSEKVKPNLTERQMQHFVRDFPSLLQYYTYLVHFQGILVGPFVFYVDFRNYMDGTIPMPSDLTKEQREHYLRGTSRILVVAKWTLFFALVTLTMQTVFPLNFLAEDGFQSYSLISKWFYMTLACFVIRQRYYFAWSLGELSYLSSGCGFTGINKDTGKAEYKTVQNFDFNGVELSTSMKMAIDNWNISTVHWLRECVYERVPSKHATLAVFIASATWHGFYPGYYLLFISVAFFTTVARLARRHLRPHFQGSETAKLAYDVVTGLASLTTLNYGAGAFALLDLYKGLRFWWSMYFIVHVIAGLMYLGFVTLKPASSSRRSAPEAPRRAEVAQ</sequence>
<dbReference type="Pfam" id="PF03062">
    <property type="entry name" value="MBOAT"/>
    <property type="match status" value="1"/>
</dbReference>
<dbReference type="AlphaFoldDB" id="A0A1I8HAD0"/>
<keyword evidence="2" id="KW-0808">Transferase</keyword>
<dbReference type="InterPro" id="IPR004299">
    <property type="entry name" value="MBOAT_fam"/>
</dbReference>
<keyword evidence="7" id="KW-1185">Reference proteome</keyword>
<dbReference type="PANTHER" id="PTHR13906">
    <property type="entry name" value="PORCUPINE"/>
    <property type="match status" value="1"/>
</dbReference>
<evidence type="ECO:0000256" key="4">
    <source>
        <dbReference type="ARBA" id="ARBA00022989"/>
    </source>
</evidence>
<evidence type="ECO:0000313" key="7">
    <source>
        <dbReference type="Proteomes" id="UP000095280"/>
    </source>
</evidence>
<organism evidence="7 8">
    <name type="scientific">Macrostomum lignano</name>
    <dbReference type="NCBI Taxonomy" id="282301"/>
    <lineage>
        <taxon>Eukaryota</taxon>
        <taxon>Metazoa</taxon>
        <taxon>Spiralia</taxon>
        <taxon>Lophotrochozoa</taxon>
        <taxon>Platyhelminthes</taxon>
        <taxon>Rhabditophora</taxon>
        <taxon>Macrostomorpha</taxon>
        <taxon>Macrostomida</taxon>
        <taxon>Macrostomidae</taxon>
        <taxon>Macrostomum</taxon>
    </lineage>
</organism>
<dbReference type="GO" id="GO:0030258">
    <property type="term" value="P:lipid modification"/>
    <property type="evidence" value="ECO:0007669"/>
    <property type="project" value="TreeGrafter"/>
</dbReference>
<evidence type="ECO:0000313" key="8">
    <source>
        <dbReference type="WBParaSite" id="maker-uti_cns_0005001-snap-gene-0.5-mRNA-1"/>
    </source>
</evidence>
<dbReference type="GO" id="GO:0016746">
    <property type="term" value="F:acyltransferase activity"/>
    <property type="evidence" value="ECO:0007669"/>
    <property type="project" value="UniProtKB-KW"/>
</dbReference>
<keyword evidence="3" id="KW-0812">Transmembrane</keyword>
<dbReference type="PANTHER" id="PTHR13906:SF4">
    <property type="entry name" value="LYSOPHOSPHOLIPID ACYLTRANSFERASE 6"/>
    <property type="match status" value="1"/>
</dbReference>
<dbReference type="WBParaSite" id="maker-uti_cns_0005001-snap-gene-0.5-mRNA-1">
    <property type="protein sequence ID" value="maker-uti_cns_0005001-snap-gene-0.5-mRNA-1"/>
    <property type="gene ID" value="maker-uti_cns_0005001-snap-gene-0.5"/>
</dbReference>
<accession>A0A1I8HAD0</accession>
<evidence type="ECO:0000256" key="1">
    <source>
        <dbReference type="ARBA" id="ARBA00004141"/>
    </source>
</evidence>
<dbReference type="InterPro" id="IPR049941">
    <property type="entry name" value="LPLAT_7/PORCN-like"/>
</dbReference>